<proteinExistence type="predicted"/>
<dbReference type="OrthoDB" id="182417at2"/>
<accession>A0A368XVS7</accession>
<feature type="transmembrane region" description="Helical" evidence="6">
    <location>
        <begin position="147"/>
        <end position="168"/>
    </location>
</feature>
<gene>
    <name evidence="8" type="ORF">DFR57_105180</name>
</gene>
<evidence type="ECO:0000313" key="9">
    <source>
        <dbReference type="Proteomes" id="UP000252585"/>
    </source>
</evidence>
<keyword evidence="2" id="KW-0813">Transport</keyword>
<evidence type="ECO:0000313" key="8">
    <source>
        <dbReference type="EMBL" id="RCW71995.1"/>
    </source>
</evidence>
<dbReference type="PANTHER" id="PTHR11360">
    <property type="entry name" value="MONOCARBOXYLATE TRANSPORTER"/>
    <property type="match status" value="1"/>
</dbReference>
<feature type="transmembrane region" description="Helical" evidence="6">
    <location>
        <begin position="275"/>
        <end position="294"/>
    </location>
</feature>
<evidence type="ECO:0000256" key="4">
    <source>
        <dbReference type="ARBA" id="ARBA00022989"/>
    </source>
</evidence>
<dbReference type="CDD" id="cd17355">
    <property type="entry name" value="MFS_YcxA_like"/>
    <property type="match status" value="1"/>
</dbReference>
<comment type="subcellular location">
    <subcellularLocation>
        <location evidence="1">Cell membrane</location>
        <topology evidence="1">Multi-pass membrane protein</topology>
    </subcellularLocation>
</comment>
<feature type="transmembrane region" description="Helical" evidence="6">
    <location>
        <begin position="394"/>
        <end position="415"/>
    </location>
</feature>
<keyword evidence="4 6" id="KW-1133">Transmembrane helix</keyword>
<dbReference type="InterPro" id="IPR050327">
    <property type="entry name" value="Proton-linked_MCT"/>
</dbReference>
<feature type="transmembrane region" description="Helical" evidence="6">
    <location>
        <begin position="105"/>
        <end position="126"/>
    </location>
</feature>
<dbReference type="InterPro" id="IPR020846">
    <property type="entry name" value="MFS_dom"/>
</dbReference>
<dbReference type="Pfam" id="PF07690">
    <property type="entry name" value="MFS_1"/>
    <property type="match status" value="1"/>
</dbReference>
<feature type="domain" description="Major facilitator superfamily (MFS) profile" evidence="7">
    <location>
        <begin position="17"/>
        <end position="420"/>
    </location>
</feature>
<evidence type="ECO:0000259" key="7">
    <source>
        <dbReference type="PROSITE" id="PS50850"/>
    </source>
</evidence>
<dbReference type="SUPFAM" id="SSF103473">
    <property type="entry name" value="MFS general substrate transporter"/>
    <property type="match status" value="1"/>
</dbReference>
<dbReference type="InterPro" id="IPR011701">
    <property type="entry name" value="MFS"/>
</dbReference>
<dbReference type="GO" id="GO:0022857">
    <property type="term" value="F:transmembrane transporter activity"/>
    <property type="evidence" value="ECO:0007669"/>
    <property type="project" value="InterPro"/>
</dbReference>
<dbReference type="InterPro" id="IPR036259">
    <property type="entry name" value="MFS_trans_sf"/>
</dbReference>
<evidence type="ECO:0000256" key="3">
    <source>
        <dbReference type="ARBA" id="ARBA00022692"/>
    </source>
</evidence>
<dbReference type="Gene3D" id="1.20.1250.20">
    <property type="entry name" value="MFS general substrate transporter like domains"/>
    <property type="match status" value="1"/>
</dbReference>
<dbReference type="AlphaFoldDB" id="A0A368XVS7"/>
<reference evidence="8 9" key="1">
    <citation type="submission" date="2018-07" db="EMBL/GenBank/DDBJ databases">
        <title>Genomic Encyclopedia of Type Strains, Phase IV (KMG-IV): sequencing the most valuable type-strain genomes for metagenomic binning, comparative biology and taxonomic classification.</title>
        <authorList>
            <person name="Goeker M."/>
        </authorList>
    </citation>
    <scope>NUCLEOTIDE SEQUENCE [LARGE SCALE GENOMIC DNA]</scope>
    <source>
        <strain evidence="8 9">DSM 27696</strain>
    </source>
</reference>
<keyword evidence="5 6" id="KW-0472">Membrane</keyword>
<comment type="caution">
    <text evidence="8">The sequence shown here is derived from an EMBL/GenBank/DDBJ whole genome shotgun (WGS) entry which is preliminary data.</text>
</comment>
<feature type="transmembrane region" description="Helical" evidence="6">
    <location>
        <begin position="330"/>
        <end position="349"/>
    </location>
</feature>
<protein>
    <submittedName>
        <fullName evidence="8">Sugar phosphate permease</fullName>
    </submittedName>
</protein>
<feature type="transmembrane region" description="Helical" evidence="6">
    <location>
        <begin position="57"/>
        <end position="76"/>
    </location>
</feature>
<feature type="transmembrane region" description="Helical" evidence="6">
    <location>
        <begin position="12"/>
        <end position="29"/>
    </location>
</feature>
<organism evidence="8 9">
    <name type="scientific">Saliterribacillus persicus</name>
    <dbReference type="NCBI Taxonomy" id="930114"/>
    <lineage>
        <taxon>Bacteria</taxon>
        <taxon>Bacillati</taxon>
        <taxon>Bacillota</taxon>
        <taxon>Bacilli</taxon>
        <taxon>Bacillales</taxon>
        <taxon>Bacillaceae</taxon>
        <taxon>Saliterribacillus</taxon>
    </lineage>
</organism>
<feature type="transmembrane region" description="Helical" evidence="6">
    <location>
        <begin position="83"/>
        <end position="99"/>
    </location>
</feature>
<feature type="transmembrane region" description="Helical" evidence="6">
    <location>
        <begin position="174"/>
        <end position="193"/>
    </location>
</feature>
<dbReference type="Proteomes" id="UP000252585">
    <property type="component" value="Unassembled WGS sequence"/>
</dbReference>
<evidence type="ECO:0000256" key="5">
    <source>
        <dbReference type="ARBA" id="ARBA00023136"/>
    </source>
</evidence>
<keyword evidence="9" id="KW-1185">Reference proteome</keyword>
<evidence type="ECO:0000256" key="6">
    <source>
        <dbReference type="SAM" id="Phobius"/>
    </source>
</evidence>
<evidence type="ECO:0000256" key="2">
    <source>
        <dbReference type="ARBA" id="ARBA00022448"/>
    </source>
</evidence>
<name>A0A368XVS7_9BACI</name>
<dbReference type="PANTHER" id="PTHR11360:SF308">
    <property type="entry name" value="BLL3089 PROTEIN"/>
    <property type="match status" value="1"/>
</dbReference>
<keyword evidence="3 6" id="KW-0812">Transmembrane</keyword>
<feature type="transmembrane region" description="Helical" evidence="6">
    <location>
        <begin position="241"/>
        <end position="263"/>
    </location>
</feature>
<feature type="transmembrane region" description="Helical" evidence="6">
    <location>
        <begin position="306"/>
        <end position="324"/>
    </location>
</feature>
<evidence type="ECO:0000256" key="1">
    <source>
        <dbReference type="ARBA" id="ARBA00004651"/>
    </source>
</evidence>
<dbReference type="GO" id="GO:0005886">
    <property type="term" value="C:plasma membrane"/>
    <property type="evidence" value="ECO:0007669"/>
    <property type="project" value="UniProtKB-SubCell"/>
</dbReference>
<sequence length="425" mass="46812">MLHKLKIFENFYYGWVILVIAGFGVFFSGPGQTYSNSQFIDQYINDFGWTRSQVSGVYSGATLAAGLLMIFVGRMIDRFGQRAMMVTIGTLFSFALFFNSMVTNIWMLAIGFFLVRLLGQGSMSLIPNTLVAQWFVKKRGRAFSLKTLFGFASAMLFPIINAWIIQNFDWQTAWRFWGVTLLVVFVPLAFFGVKNRPELIGLKPDGLEPKSGDANFISNLTPTIPEAEEDWTLKEAMKTRAFWAILICVGIPAMVNTGITFHITSIFNSNGLSLGVSAMVLSLMAIAGIPMSLISGYITDKVQANYVLLAIFILEFGLLFLLLITKTFALAILFGIVWGIAGGLERIGLNVIWPNYFGRKYIGSINGFGVTMGVIGSSLGPLPFGVGFDIFHSYTPVLLMTAIFPVIGIIAAIIAKKPNKSDITT</sequence>
<dbReference type="PROSITE" id="PS50850">
    <property type="entry name" value="MFS"/>
    <property type="match status" value="1"/>
</dbReference>
<dbReference type="EMBL" id="QPJJ01000005">
    <property type="protein sequence ID" value="RCW71995.1"/>
    <property type="molecule type" value="Genomic_DNA"/>
</dbReference>
<dbReference type="RefSeq" id="WP_114352545.1">
    <property type="nucleotide sequence ID" value="NZ_QPJJ01000005.1"/>
</dbReference>
<feature type="transmembrane region" description="Helical" evidence="6">
    <location>
        <begin position="361"/>
        <end position="382"/>
    </location>
</feature>